<comment type="caution">
    <text evidence="5">The sequence shown here is derived from an EMBL/GenBank/DDBJ whole genome shotgun (WGS) entry which is preliminary data.</text>
</comment>
<keyword evidence="2" id="KW-0808">Transferase</keyword>
<keyword evidence="3" id="KW-0012">Acyltransferase</keyword>
<evidence type="ECO:0000259" key="4">
    <source>
        <dbReference type="PROSITE" id="PS51186"/>
    </source>
</evidence>
<dbReference type="Pfam" id="PF13302">
    <property type="entry name" value="Acetyltransf_3"/>
    <property type="match status" value="1"/>
</dbReference>
<feature type="domain" description="N-acetyltransferase" evidence="4">
    <location>
        <begin position="34"/>
        <end position="205"/>
    </location>
</feature>
<accession>A0A8K0JC52</accession>
<evidence type="ECO:0000256" key="3">
    <source>
        <dbReference type="ARBA" id="ARBA00023315"/>
    </source>
</evidence>
<dbReference type="AlphaFoldDB" id="A0A8K0JC52"/>
<dbReference type="OrthoDB" id="5043642at2759"/>
<dbReference type="InterPro" id="IPR000182">
    <property type="entry name" value="GNAT_dom"/>
</dbReference>
<organism evidence="5 6">
    <name type="scientific">Claviceps africana</name>
    <dbReference type="NCBI Taxonomy" id="83212"/>
    <lineage>
        <taxon>Eukaryota</taxon>
        <taxon>Fungi</taxon>
        <taxon>Dikarya</taxon>
        <taxon>Ascomycota</taxon>
        <taxon>Pezizomycotina</taxon>
        <taxon>Sordariomycetes</taxon>
        <taxon>Hypocreomycetidae</taxon>
        <taxon>Hypocreales</taxon>
        <taxon>Clavicipitaceae</taxon>
        <taxon>Claviceps</taxon>
    </lineage>
</organism>
<dbReference type="InterPro" id="IPR016181">
    <property type="entry name" value="Acyl_CoA_acyltransferase"/>
</dbReference>
<dbReference type="Proteomes" id="UP000811619">
    <property type="component" value="Unassembled WGS sequence"/>
</dbReference>
<evidence type="ECO:0000313" key="6">
    <source>
        <dbReference type="Proteomes" id="UP000811619"/>
    </source>
</evidence>
<dbReference type="SUPFAM" id="SSF55729">
    <property type="entry name" value="Acyl-CoA N-acyltransferases (Nat)"/>
    <property type="match status" value="1"/>
</dbReference>
<dbReference type="PANTHER" id="PTHR13256">
    <property type="entry name" value="N-ACETYLTRANSFERASE 9"/>
    <property type="match status" value="1"/>
</dbReference>
<dbReference type="PANTHER" id="PTHR13256:SF16">
    <property type="entry name" value="ALPHA_BETA-TUBULIN-N-ACETYLTRANSFERASE 9"/>
    <property type="match status" value="1"/>
</dbReference>
<keyword evidence="6" id="KW-1185">Reference proteome</keyword>
<dbReference type="PROSITE" id="PS51186">
    <property type="entry name" value="GNAT"/>
    <property type="match status" value="1"/>
</dbReference>
<dbReference type="Gene3D" id="3.40.630.30">
    <property type="match status" value="1"/>
</dbReference>
<gene>
    <name evidence="5" type="ORF">E4U42_001381</name>
</gene>
<evidence type="ECO:0000256" key="2">
    <source>
        <dbReference type="ARBA" id="ARBA00022679"/>
    </source>
</evidence>
<evidence type="ECO:0000313" key="5">
    <source>
        <dbReference type="EMBL" id="KAG5928035.1"/>
    </source>
</evidence>
<name>A0A8K0JC52_9HYPO</name>
<proteinExistence type="inferred from homology"/>
<reference evidence="5" key="1">
    <citation type="journal article" date="2020" name="bioRxiv">
        <title>Whole genome comparisons of ergot fungi reveals the divergence and evolution of species within the genus Claviceps are the result of varying mechanisms driving genome evolution and host range expansion.</title>
        <authorList>
            <person name="Wyka S.A."/>
            <person name="Mondo S.J."/>
            <person name="Liu M."/>
            <person name="Dettman J."/>
            <person name="Nalam V."/>
            <person name="Broders K.D."/>
        </authorList>
    </citation>
    <scope>NUCLEOTIDE SEQUENCE</scope>
    <source>
        <strain evidence="5">CCC 489</strain>
    </source>
</reference>
<evidence type="ECO:0000256" key="1">
    <source>
        <dbReference type="ARBA" id="ARBA00009342"/>
    </source>
</evidence>
<dbReference type="GO" id="GO:0008080">
    <property type="term" value="F:N-acetyltransferase activity"/>
    <property type="evidence" value="ECO:0007669"/>
    <property type="project" value="InterPro"/>
</dbReference>
<protein>
    <recommendedName>
        <fullName evidence="4">N-acetyltransferase domain-containing protein</fullName>
    </recommendedName>
</protein>
<dbReference type="EMBL" id="SRPY01000141">
    <property type="protein sequence ID" value="KAG5928035.1"/>
    <property type="molecule type" value="Genomic_DNA"/>
</dbReference>
<comment type="similarity">
    <text evidence="1">Belongs to the acetyltransferase family. GNAT subfamily.</text>
</comment>
<sequence length="239" mass="26654">MRVNQSTAVKAGKVLLVPYEARHVPKYHTWMQDPAIQEATASEPLTLQEEYENQRSWRASHDKLTFIVCEAPAGAASSAVVRAGVADAEERMRGDVNLFIYEDELADAVDARGMLRGEMDVMIADRGHWRKGFGRAAVEGLLVYARRNLDRILEEYGGDRASMAGLMAKIKEGNGGSRALFEGLGFRQRGGVNYFGEVVMVIAWRDVEELVDGWTATKGPRRRAYEEVRYERGEQAGPS</sequence>
<dbReference type="InterPro" id="IPR039135">
    <property type="entry name" value="NAT9-like"/>
</dbReference>